<dbReference type="SMART" id="SM00028">
    <property type="entry name" value="TPR"/>
    <property type="match status" value="3"/>
</dbReference>
<evidence type="ECO:0000256" key="2">
    <source>
        <dbReference type="ARBA" id="ARBA00022692"/>
    </source>
</evidence>
<comment type="subcellular location">
    <subcellularLocation>
        <location evidence="1">Membrane</location>
        <topology evidence="1">Multi-pass membrane protein</topology>
    </subcellularLocation>
</comment>
<evidence type="ECO:0000256" key="3">
    <source>
        <dbReference type="ARBA" id="ARBA00022989"/>
    </source>
</evidence>
<feature type="transmembrane region" description="Helical" evidence="6">
    <location>
        <begin position="348"/>
        <end position="370"/>
    </location>
</feature>
<dbReference type="InterPro" id="IPR051533">
    <property type="entry name" value="WaaL-like"/>
</dbReference>
<feature type="transmembrane region" description="Helical" evidence="6">
    <location>
        <begin position="382"/>
        <end position="401"/>
    </location>
</feature>
<feature type="transmembrane region" description="Helical" evidence="6">
    <location>
        <begin position="220"/>
        <end position="240"/>
    </location>
</feature>
<dbReference type="EMBL" id="PEVG01000020">
    <property type="protein sequence ID" value="PIU99540.1"/>
    <property type="molecule type" value="Genomic_DNA"/>
</dbReference>
<evidence type="ECO:0000313" key="9">
    <source>
        <dbReference type="Proteomes" id="UP000228561"/>
    </source>
</evidence>
<feature type="domain" description="O-antigen ligase-related" evidence="7">
    <location>
        <begin position="204"/>
        <end position="360"/>
    </location>
</feature>
<feature type="transmembrane region" description="Helical" evidence="6">
    <location>
        <begin position="196"/>
        <end position="214"/>
    </location>
</feature>
<gene>
    <name evidence="8" type="ORF">COS58_01835</name>
</gene>
<keyword evidence="4 6" id="KW-0472">Membrane</keyword>
<keyword evidence="3 6" id="KW-1133">Transmembrane helix</keyword>
<dbReference type="SUPFAM" id="SSF48452">
    <property type="entry name" value="TPR-like"/>
    <property type="match status" value="1"/>
</dbReference>
<feature type="transmembrane region" description="Helical" evidence="6">
    <location>
        <begin position="407"/>
        <end position="425"/>
    </location>
</feature>
<evidence type="ECO:0000256" key="5">
    <source>
        <dbReference type="PROSITE-ProRule" id="PRU00339"/>
    </source>
</evidence>
<evidence type="ECO:0000256" key="4">
    <source>
        <dbReference type="ARBA" id="ARBA00023136"/>
    </source>
</evidence>
<comment type="caution">
    <text evidence="8">The sequence shown here is derived from an EMBL/GenBank/DDBJ whole genome shotgun (WGS) entry which is preliminary data.</text>
</comment>
<dbReference type="Proteomes" id="UP000228561">
    <property type="component" value="Unassembled WGS sequence"/>
</dbReference>
<keyword evidence="2 6" id="KW-0812">Transmembrane</keyword>
<feature type="transmembrane region" description="Helical" evidence="6">
    <location>
        <begin position="72"/>
        <end position="91"/>
    </location>
</feature>
<evidence type="ECO:0000259" key="7">
    <source>
        <dbReference type="Pfam" id="PF04932"/>
    </source>
</evidence>
<evidence type="ECO:0000313" key="8">
    <source>
        <dbReference type="EMBL" id="PIU99540.1"/>
    </source>
</evidence>
<dbReference type="InterPro" id="IPR019734">
    <property type="entry name" value="TPR_rpt"/>
</dbReference>
<dbReference type="Pfam" id="PF13181">
    <property type="entry name" value="TPR_8"/>
    <property type="match status" value="1"/>
</dbReference>
<organism evidence="8 9">
    <name type="scientific">Candidatus Tagabacteria bacterium CG03_land_8_20_14_0_80_41_22</name>
    <dbReference type="NCBI Taxonomy" id="1975020"/>
    <lineage>
        <taxon>Bacteria</taxon>
        <taxon>Candidatus Tagaibacteriota</taxon>
    </lineage>
</organism>
<dbReference type="Pfam" id="PF04932">
    <property type="entry name" value="Wzy_C"/>
    <property type="match status" value="1"/>
</dbReference>
<dbReference type="PANTHER" id="PTHR37422:SF13">
    <property type="entry name" value="LIPOPOLYSACCHARIDE BIOSYNTHESIS PROTEIN PA4999-RELATED"/>
    <property type="match status" value="1"/>
</dbReference>
<sequence length="745" mass="85479">MSEKSIRYIVYVLKTGLFILPALSLIVAGSFFFPFITGKNFFFRIMVEILFFLWIFVACFDKNYRPRKSPILIALAATLFFLTLATIFGANPYRSFWSNFERMEGLVCHIHLFLYFLILASTLRTKKDWNWFFVDLLGFSFILTVYGFLQFFSVLSVHQGDIRLDATLGNATYYAIFMIFSLFLIGFFLAKTKNKWLRLGLGILFVLDALLVFMTATRGAILGLFGGAAIFAILMLVFNFKKSKKIRYAALGALAALAFAAVLFLLLKNTAFVQNNYVLSRMAGISFSERTVESRFTIWKMAFNGFLERPFLGWGPENYNLVFNKYFEPKLWKQEPWFDRTHNIIFDWLISSGALGFLAYWSVWGAAMFITIKGYKKKQFSAAETSLVIGLFGAYFFHNLFVFDNLTSYFLFFSILGYLHFKYTEMSGAILERAPVAEKPAEEIKLSSYLIITAAFLAVVFSLYFINLKPILANRQLLAALGQIQTKGMDVDFMLKEFDKVFTYNTFGTIEAREQLGSYAEQLLTAEAIPADSKNKALSKAIEEMEKQIVRLPDDARAYLFLATLYTKAGRLNEAIKTVSKAIELSPKKQQIQFVLADIYLTSEQYDEAFASLKTAYELDPTYHEAAKNLMLAAVLTNQLEYADELYQKGKEIHGGFFDKLTKSPRFVSAYYKIGNFQKIKEIWEYLIREQPNNAQLYVSLAATYLQLGERQNAIKELEKAIELEPKFKEQGEYFINEIRAGRNP</sequence>
<evidence type="ECO:0000256" key="6">
    <source>
        <dbReference type="SAM" id="Phobius"/>
    </source>
</evidence>
<dbReference type="PROSITE" id="PS50293">
    <property type="entry name" value="TPR_REGION"/>
    <property type="match status" value="2"/>
</dbReference>
<reference evidence="9" key="1">
    <citation type="submission" date="2017-09" db="EMBL/GenBank/DDBJ databases">
        <title>Depth-based differentiation of microbial function through sediment-hosted aquifers and enrichment of novel symbionts in the deep terrestrial subsurface.</title>
        <authorList>
            <person name="Probst A.J."/>
            <person name="Ladd B."/>
            <person name="Jarett J.K."/>
            <person name="Geller-Mcgrath D.E."/>
            <person name="Sieber C.M.K."/>
            <person name="Emerson J.B."/>
            <person name="Anantharaman K."/>
            <person name="Thomas B.C."/>
            <person name="Malmstrom R."/>
            <person name="Stieglmeier M."/>
            <person name="Klingl A."/>
            <person name="Woyke T."/>
            <person name="Ryan C.M."/>
            <person name="Banfield J.F."/>
        </authorList>
    </citation>
    <scope>NUCLEOTIDE SEQUENCE [LARGE SCALE GENOMIC DNA]</scope>
</reference>
<feature type="repeat" description="TPR" evidence="5">
    <location>
        <begin position="695"/>
        <end position="728"/>
    </location>
</feature>
<dbReference type="InterPro" id="IPR011990">
    <property type="entry name" value="TPR-like_helical_dom_sf"/>
</dbReference>
<proteinExistence type="predicted"/>
<dbReference type="Gene3D" id="1.25.40.10">
    <property type="entry name" value="Tetratricopeptide repeat domain"/>
    <property type="match status" value="2"/>
</dbReference>
<evidence type="ECO:0000256" key="1">
    <source>
        <dbReference type="ARBA" id="ARBA00004141"/>
    </source>
</evidence>
<dbReference type="GO" id="GO:0016020">
    <property type="term" value="C:membrane"/>
    <property type="evidence" value="ECO:0007669"/>
    <property type="project" value="UniProtKB-SubCell"/>
</dbReference>
<feature type="transmembrane region" description="Helical" evidence="6">
    <location>
        <begin position="103"/>
        <end position="120"/>
    </location>
</feature>
<feature type="transmembrane region" description="Helical" evidence="6">
    <location>
        <begin position="12"/>
        <end position="35"/>
    </location>
</feature>
<feature type="transmembrane region" description="Helical" evidence="6">
    <location>
        <begin position="446"/>
        <end position="466"/>
    </location>
</feature>
<protein>
    <recommendedName>
        <fullName evidence="7">O-antigen ligase-related domain-containing protein</fullName>
    </recommendedName>
</protein>
<keyword evidence="5" id="KW-0802">TPR repeat</keyword>
<dbReference type="Pfam" id="PF25058">
    <property type="entry name" value="ARM_TT21"/>
    <property type="match status" value="1"/>
</dbReference>
<dbReference type="InterPro" id="IPR007016">
    <property type="entry name" value="O-antigen_ligase-rel_domated"/>
</dbReference>
<feature type="transmembrane region" description="Helical" evidence="6">
    <location>
        <begin position="247"/>
        <end position="267"/>
    </location>
</feature>
<dbReference type="AlphaFoldDB" id="A0A2M7B8X8"/>
<feature type="transmembrane region" description="Helical" evidence="6">
    <location>
        <begin position="132"/>
        <end position="151"/>
    </location>
</feature>
<feature type="repeat" description="TPR" evidence="5">
    <location>
        <begin position="590"/>
        <end position="623"/>
    </location>
</feature>
<accession>A0A2M7B8X8</accession>
<name>A0A2M7B8X8_9BACT</name>
<dbReference type="PANTHER" id="PTHR37422">
    <property type="entry name" value="TEICHURONIC ACID BIOSYNTHESIS PROTEIN TUAE"/>
    <property type="match status" value="1"/>
</dbReference>
<feature type="repeat" description="TPR" evidence="5">
    <location>
        <begin position="556"/>
        <end position="589"/>
    </location>
</feature>
<feature type="transmembrane region" description="Helical" evidence="6">
    <location>
        <begin position="171"/>
        <end position="189"/>
    </location>
</feature>
<dbReference type="PROSITE" id="PS50005">
    <property type="entry name" value="TPR"/>
    <property type="match status" value="3"/>
</dbReference>
<feature type="transmembrane region" description="Helical" evidence="6">
    <location>
        <begin position="41"/>
        <end position="60"/>
    </location>
</feature>